<evidence type="ECO:0000256" key="1">
    <source>
        <dbReference type="SAM" id="MobiDB-lite"/>
    </source>
</evidence>
<keyword evidence="3" id="KW-1185">Reference proteome</keyword>
<reference evidence="2 3" key="1">
    <citation type="journal article" date="2018" name="Biotechnol. Biofuels">
        <title>Integrative visual omics of the white-rot fungus Polyporus brumalis exposes the biotechnological potential of its oxidative enzymes for delignifying raw plant biomass.</title>
        <authorList>
            <person name="Miyauchi S."/>
            <person name="Rancon A."/>
            <person name="Drula E."/>
            <person name="Hage H."/>
            <person name="Chaduli D."/>
            <person name="Favel A."/>
            <person name="Grisel S."/>
            <person name="Henrissat B."/>
            <person name="Herpoel-Gimbert I."/>
            <person name="Ruiz-Duenas F.J."/>
            <person name="Chevret D."/>
            <person name="Hainaut M."/>
            <person name="Lin J."/>
            <person name="Wang M."/>
            <person name="Pangilinan J."/>
            <person name="Lipzen A."/>
            <person name="Lesage-Meessen L."/>
            <person name="Navarro D."/>
            <person name="Riley R."/>
            <person name="Grigoriev I.V."/>
            <person name="Zhou S."/>
            <person name="Raouche S."/>
            <person name="Rosso M.N."/>
        </authorList>
    </citation>
    <scope>NUCLEOTIDE SEQUENCE [LARGE SCALE GENOMIC DNA]</scope>
    <source>
        <strain evidence="2 3">BRFM 1820</strain>
    </source>
</reference>
<sequence length="377" mass="38636">MSYASTSAAGPSRSTIKPDPDTSSMLPPPQVPHRPMPHPNAMSTPNAKGKAPMTTTGLHTPIQTPGGPSGHVRPVQGQPQAQLNGGGMAQRNAERHARLKAIQEAQEAQRREDEAARAAPAQAASSASVANHAAPQAAVPSLKGPDSDDYLLNSDDDAYFANLDFSALDEGVGRPIDFEEGTSGVDMEDDSMAASDIRPSAVVAPHNSTTSSGQRASVKAHPVPQQQQRTHIVSGSSAAGASHQNQNVPPTSSARPGGLASGERARTPSMGGGFSFPSGHANGSSARSQSSATPQANGQMPSRGANPGPSLSSNSTSSANALKRNADIMQGIAQARRPPQGMGLQHPPAGGGAQAKREPFAALELGESGDVKRPRRG</sequence>
<feature type="compositionally biased region" description="Polar residues" evidence="1">
    <location>
        <begin position="281"/>
        <end position="300"/>
    </location>
</feature>
<dbReference type="OrthoDB" id="2758429at2759"/>
<dbReference type="EMBL" id="KZ857450">
    <property type="protein sequence ID" value="RDX44368.1"/>
    <property type="molecule type" value="Genomic_DNA"/>
</dbReference>
<organism evidence="2 3">
    <name type="scientific">Lentinus brumalis</name>
    <dbReference type="NCBI Taxonomy" id="2498619"/>
    <lineage>
        <taxon>Eukaryota</taxon>
        <taxon>Fungi</taxon>
        <taxon>Dikarya</taxon>
        <taxon>Basidiomycota</taxon>
        <taxon>Agaricomycotina</taxon>
        <taxon>Agaricomycetes</taxon>
        <taxon>Polyporales</taxon>
        <taxon>Polyporaceae</taxon>
        <taxon>Lentinus</taxon>
    </lineage>
</organism>
<feature type="compositionally biased region" description="Polar residues" evidence="1">
    <location>
        <begin position="1"/>
        <end position="25"/>
    </location>
</feature>
<feature type="compositionally biased region" description="Pro residues" evidence="1">
    <location>
        <begin position="26"/>
        <end position="38"/>
    </location>
</feature>
<dbReference type="Proteomes" id="UP000256964">
    <property type="component" value="Unassembled WGS sequence"/>
</dbReference>
<accession>A0A371CVQ7</accession>
<dbReference type="AlphaFoldDB" id="A0A371CVQ7"/>
<feature type="compositionally biased region" description="Low complexity" evidence="1">
    <location>
        <begin position="310"/>
        <end position="322"/>
    </location>
</feature>
<gene>
    <name evidence="2" type="ORF">OH76DRAFT_1096511</name>
</gene>
<proteinExistence type="predicted"/>
<feature type="compositionally biased region" description="Polar residues" evidence="1">
    <location>
        <begin position="224"/>
        <end position="254"/>
    </location>
</feature>
<dbReference type="STRING" id="139420.A0A371CVQ7"/>
<feature type="region of interest" description="Disordered" evidence="1">
    <location>
        <begin position="1"/>
        <end position="154"/>
    </location>
</feature>
<evidence type="ECO:0000313" key="2">
    <source>
        <dbReference type="EMBL" id="RDX44368.1"/>
    </source>
</evidence>
<feature type="region of interest" description="Disordered" evidence="1">
    <location>
        <begin position="171"/>
        <end position="377"/>
    </location>
</feature>
<name>A0A371CVQ7_9APHY</name>
<feature type="compositionally biased region" description="Polar residues" evidence="1">
    <location>
        <begin position="53"/>
        <end position="63"/>
    </location>
</feature>
<protein>
    <submittedName>
        <fullName evidence="2">Uncharacterized protein</fullName>
    </submittedName>
</protein>
<feature type="compositionally biased region" description="Basic and acidic residues" evidence="1">
    <location>
        <begin position="107"/>
        <end position="116"/>
    </location>
</feature>
<evidence type="ECO:0000313" key="3">
    <source>
        <dbReference type="Proteomes" id="UP000256964"/>
    </source>
</evidence>
<feature type="compositionally biased region" description="Low complexity" evidence="1">
    <location>
        <begin position="117"/>
        <end position="134"/>
    </location>
</feature>
<feature type="compositionally biased region" description="Polar residues" evidence="1">
    <location>
        <begin position="206"/>
        <end position="215"/>
    </location>
</feature>